<evidence type="ECO:0000256" key="1">
    <source>
        <dbReference type="SAM" id="SignalP"/>
    </source>
</evidence>
<dbReference type="Proteomes" id="UP000440694">
    <property type="component" value="Unassembled WGS sequence"/>
</dbReference>
<sequence length="83" mass="9075">MQKSYLALAGALLLGLPTAASAGGVTEGAELEHARANARAGGPVSERDYELLERYGCSSGTRSPACGNYYEPRRYYRARRHRR</sequence>
<reference evidence="2 3" key="1">
    <citation type="submission" date="2019-11" db="EMBL/GenBank/DDBJ databases">
        <title>Identification of a novel strain.</title>
        <authorList>
            <person name="Xu Q."/>
            <person name="Wang G."/>
        </authorList>
    </citation>
    <scope>NUCLEOTIDE SEQUENCE [LARGE SCALE GENOMIC DNA]</scope>
    <source>
        <strain evidence="3">xq</strain>
    </source>
</reference>
<proteinExistence type="predicted"/>
<evidence type="ECO:0000313" key="3">
    <source>
        <dbReference type="Proteomes" id="UP000440694"/>
    </source>
</evidence>
<name>A0A6I3KIR9_9HYPH</name>
<gene>
    <name evidence="2" type="ORF">GIW81_08015</name>
</gene>
<keyword evidence="1" id="KW-0732">Signal</keyword>
<comment type="caution">
    <text evidence="2">The sequence shown here is derived from an EMBL/GenBank/DDBJ whole genome shotgun (WGS) entry which is preliminary data.</text>
</comment>
<accession>A0A6I3KIR9</accession>
<dbReference type="EMBL" id="WMBQ01000001">
    <property type="protein sequence ID" value="MTD94279.1"/>
    <property type="molecule type" value="Genomic_DNA"/>
</dbReference>
<feature type="chain" id="PRO_5026136276" evidence="1">
    <location>
        <begin position="23"/>
        <end position="83"/>
    </location>
</feature>
<feature type="signal peptide" evidence="1">
    <location>
        <begin position="1"/>
        <end position="22"/>
    </location>
</feature>
<evidence type="ECO:0000313" key="2">
    <source>
        <dbReference type="EMBL" id="MTD94279.1"/>
    </source>
</evidence>
<organism evidence="2 3">
    <name type="scientific">Hyphomicrobium album</name>
    <dbReference type="NCBI Taxonomy" id="2665159"/>
    <lineage>
        <taxon>Bacteria</taxon>
        <taxon>Pseudomonadati</taxon>
        <taxon>Pseudomonadota</taxon>
        <taxon>Alphaproteobacteria</taxon>
        <taxon>Hyphomicrobiales</taxon>
        <taxon>Hyphomicrobiaceae</taxon>
        <taxon>Hyphomicrobium</taxon>
    </lineage>
</organism>
<keyword evidence="3" id="KW-1185">Reference proteome</keyword>
<dbReference type="AlphaFoldDB" id="A0A6I3KIR9"/>
<protein>
    <submittedName>
        <fullName evidence="2">Uncharacterized protein</fullName>
    </submittedName>
</protein>
<dbReference type="RefSeq" id="WP_154738723.1">
    <property type="nucleotide sequence ID" value="NZ_WMBQ01000001.1"/>
</dbReference>